<protein>
    <submittedName>
        <fullName evidence="1">Uncharacterized protein</fullName>
    </submittedName>
</protein>
<name>A0A2T0W6Y9_9RHOB</name>
<dbReference type="RefSeq" id="WP_146135013.1">
    <property type="nucleotide sequence ID" value="NZ_PVTQ01000045.1"/>
</dbReference>
<dbReference type="AlphaFoldDB" id="A0A2T0W6Y9"/>
<evidence type="ECO:0000313" key="2">
    <source>
        <dbReference type="Proteomes" id="UP000238392"/>
    </source>
</evidence>
<organism evidence="1 2">
    <name type="scientific">Donghicola tyrosinivorans</name>
    <dbReference type="NCBI Taxonomy" id="1652492"/>
    <lineage>
        <taxon>Bacteria</taxon>
        <taxon>Pseudomonadati</taxon>
        <taxon>Pseudomonadota</taxon>
        <taxon>Alphaproteobacteria</taxon>
        <taxon>Rhodobacterales</taxon>
        <taxon>Roseobacteraceae</taxon>
        <taxon>Donghicola</taxon>
    </lineage>
</organism>
<evidence type="ECO:0000313" key="1">
    <source>
        <dbReference type="EMBL" id="PRY82449.1"/>
    </source>
</evidence>
<gene>
    <name evidence="1" type="ORF">CLV74_1452</name>
</gene>
<keyword evidence="2" id="KW-1185">Reference proteome</keyword>
<comment type="caution">
    <text evidence="1">The sequence shown here is derived from an EMBL/GenBank/DDBJ whole genome shotgun (WGS) entry which is preliminary data.</text>
</comment>
<dbReference type="Proteomes" id="UP000238392">
    <property type="component" value="Unassembled WGS sequence"/>
</dbReference>
<sequence length="110" mass="11977">MDDEGAGSAKRKTRKYSANEAEWQKIECGAQERGLKPAQFVREAAVAAASGAPMSCVTDTDHQKLHVLMRRCEAIFLEREDGDVPLSIGQGQGLYQIAAALQALTESLRK</sequence>
<proteinExistence type="predicted"/>
<dbReference type="EMBL" id="PVTQ01000045">
    <property type="protein sequence ID" value="PRY82449.1"/>
    <property type="molecule type" value="Genomic_DNA"/>
</dbReference>
<accession>A0A2T0W6Y9</accession>
<reference evidence="1 2" key="1">
    <citation type="submission" date="2018-03" db="EMBL/GenBank/DDBJ databases">
        <title>Genomic Encyclopedia of Archaeal and Bacterial Type Strains, Phase II (KMG-II): from individual species to whole genera.</title>
        <authorList>
            <person name="Goeker M."/>
        </authorList>
    </citation>
    <scope>NUCLEOTIDE SEQUENCE [LARGE SCALE GENOMIC DNA]</scope>
    <source>
        <strain evidence="1 2">DSM 100212</strain>
    </source>
</reference>